<feature type="non-terminal residue" evidence="1">
    <location>
        <position position="1"/>
    </location>
</feature>
<dbReference type="EMBL" id="CAJVCH010088275">
    <property type="protein sequence ID" value="CAG7722325.1"/>
    <property type="molecule type" value="Genomic_DNA"/>
</dbReference>
<dbReference type="AlphaFoldDB" id="A0A8J2JUY3"/>
<accession>A0A8J2JUY3</accession>
<evidence type="ECO:0000313" key="1">
    <source>
        <dbReference type="EMBL" id="CAG7722325.1"/>
    </source>
</evidence>
<sequence length="36" mass="4015">PQPAQTNDLNLVESLETPKVDTIVQHTPSITASRWQ</sequence>
<dbReference type="Proteomes" id="UP000708208">
    <property type="component" value="Unassembled WGS sequence"/>
</dbReference>
<keyword evidence="2" id="KW-1185">Reference proteome</keyword>
<evidence type="ECO:0000313" key="2">
    <source>
        <dbReference type="Proteomes" id="UP000708208"/>
    </source>
</evidence>
<protein>
    <submittedName>
        <fullName evidence="1">Uncharacterized protein</fullName>
    </submittedName>
</protein>
<proteinExistence type="predicted"/>
<gene>
    <name evidence="1" type="ORF">AFUS01_LOCUS11468</name>
</gene>
<reference evidence="1" key="1">
    <citation type="submission" date="2021-06" db="EMBL/GenBank/DDBJ databases">
        <authorList>
            <person name="Hodson N. C."/>
            <person name="Mongue J. A."/>
            <person name="Jaron S. K."/>
        </authorList>
    </citation>
    <scope>NUCLEOTIDE SEQUENCE</scope>
</reference>
<feature type="non-terminal residue" evidence="1">
    <location>
        <position position="36"/>
    </location>
</feature>
<comment type="caution">
    <text evidence="1">The sequence shown here is derived from an EMBL/GenBank/DDBJ whole genome shotgun (WGS) entry which is preliminary data.</text>
</comment>
<organism evidence="1 2">
    <name type="scientific">Allacma fusca</name>
    <dbReference type="NCBI Taxonomy" id="39272"/>
    <lineage>
        <taxon>Eukaryota</taxon>
        <taxon>Metazoa</taxon>
        <taxon>Ecdysozoa</taxon>
        <taxon>Arthropoda</taxon>
        <taxon>Hexapoda</taxon>
        <taxon>Collembola</taxon>
        <taxon>Symphypleona</taxon>
        <taxon>Sminthuridae</taxon>
        <taxon>Allacma</taxon>
    </lineage>
</organism>
<dbReference type="OrthoDB" id="8296878at2759"/>
<name>A0A8J2JUY3_9HEXA</name>